<gene>
    <name evidence="2" type="ORF">B7C42_08140</name>
</gene>
<feature type="region of interest" description="Disordered" evidence="1">
    <location>
        <begin position="315"/>
        <end position="337"/>
    </location>
</feature>
<proteinExistence type="predicted"/>
<reference evidence="2 3" key="1">
    <citation type="submission" date="2017-07" db="EMBL/GenBank/DDBJ databases">
        <title>First draft Genome Sequence of Nocardia cerradoensis isolated from human infection.</title>
        <authorList>
            <person name="Carrasco G."/>
        </authorList>
    </citation>
    <scope>NUCLEOTIDE SEQUENCE [LARGE SCALE GENOMIC DNA]</scope>
    <source>
        <strain evidence="2 3">CNM20130759</strain>
    </source>
</reference>
<evidence type="ECO:0000313" key="3">
    <source>
        <dbReference type="Proteomes" id="UP000215506"/>
    </source>
</evidence>
<evidence type="ECO:0000313" key="2">
    <source>
        <dbReference type="EMBL" id="OXR39788.1"/>
    </source>
</evidence>
<accession>A0A231GT81</accession>
<protein>
    <recommendedName>
        <fullName evidence="4">Minor tail protein</fullName>
    </recommendedName>
</protein>
<dbReference type="Proteomes" id="UP000215506">
    <property type="component" value="Unassembled WGS sequence"/>
</dbReference>
<name>A0A231GT81_9NOCA</name>
<dbReference type="RefSeq" id="WP_051043510.1">
    <property type="nucleotide sequence ID" value="NZ_JAAXOR010000007.1"/>
</dbReference>
<organism evidence="2 3">
    <name type="scientific">Nocardia cerradoensis</name>
    <dbReference type="NCBI Taxonomy" id="85688"/>
    <lineage>
        <taxon>Bacteria</taxon>
        <taxon>Bacillati</taxon>
        <taxon>Actinomycetota</taxon>
        <taxon>Actinomycetes</taxon>
        <taxon>Mycobacteriales</taxon>
        <taxon>Nocardiaceae</taxon>
        <taxon>Nocardia</taxon>
    </lineage>
</organism>
<evidence type="ECO:0000256" key="1">
    <source>
        <dbReference type="SAM" id="MobiDB-lite"/>
    </source>
</evidence>
<comment type="caution">
    <text evidence="2">The sequence shown here is derived from an EMBL/GenBank/DDBJ whole genome shotgun (WGS) entry which is preliminary data.</text>
</comment>
<dbReference type="EMBL" id="NGAF01000065">
    <property type="protein sequence ID" value="OXR39788.1"/>
    <property type="molecule type" value="Genomic_DNA"/>
</dbReference>
<dbReference type="AlphaFoldDB" id="A0A231GT81"/>
<sequence length="337" mass="36636">MKLENAAFAIHSIVDGSTLGALECPTSYTWSRELCEVSRCQVQAPLQDLSTRITPWVHWISAWHGGALQWFGPVQDATRDRTSMQIDARDLSALMWHTRTQITRKWSQLNVASIAADMWRDMLTFHGIDAEPKVLPALATASRYDVSVSADLRYVQQDMADLTKLGLRWTVVRGRPILGTQPTAIAAELSDCDFTVGMSIKRSGAKTANDVRIMGKNSAVTERRELAGLHLQSIVSLDDLFGVSNIQRAAAEYVGRSAVIRDELVVPQSATLTPDAPVELDMLVPGINVTVSALGLRTILRLDQVQVSGSSSGTQVAVSLSTPDNPTALEQAGATVQ</sequence>
<evidence type="ECO:0008006" key="4">
    <source>
        <dbReference type="Google" id="ProtNLM"/>
    </source>
</evidence>
<keyword evidence="3" id="KW-1185">Reference proteome</keyword>